<accession>A0A850R4H0</accession>
<evidence type="ECO:0000313" key="12">
    <source>
        <dbReference type="Proteomes" id="UP000563523"/>
    </source>
</evidence>
<keyword evidence="3 8" id="KW-0423">Lactose metabolism</keyword>
<dbReference type="InterPro" id="IPR029056">
    <property type="entry name" value="Ribokinase-like"/>
</dbReference>
<comment type="catalytic activity">
    <reaction evidence="7 9">
        <text>beta-D-fructose 1-phosphate + ATP = beta-D-fructose 1,6-bisphosphate + ADP + H(+)</text>
        <dbReference type="Rhea" id="RHEA:14213"/>
        <dbReference type="ChEBI" id="CHEBI:15378"/>
        <dbReference type="ChEBI" id="CHEBI:30616"/>
        <dbReference type="ChEBI" id="CHEBI:32966"/>
        <dbReference type="ChEBI" id="CHEBI:138881"/>
        <dbReference type="ChEBI" id="CHEBI:456216"/>
        <dbReference type="EC" id="2.7.1.56"/>
    </reaction>
</comment>
<protein>
    <recommendedName>
        <fullName evidence="8">Tagatose-6-phosphate kinase</fullName>
        <ecNumber evidence="8">2.7.1.144</ecNumber>
    </recommendedName>
</protein>
<dbReference type="EMBL" id="JABZEC010000001">
    <property type="protein sequence ID" value="NVY95737.1"/>
    <property type="molecule type" value="Genomic_DNA"/>
</dbReference>
<reference evidence="11 12" key="1">
    <citation type="submission" date="2020-06" db="EMBL/GenBank/DDBJ databases">
        <authorList>
            <person name="Kang J."/>
        </authorList>
    </citation>
    <scope>NUCLEOTIDE SEQUENCE [LARGE SCALE GENOMIC DNA]</scope>
    <source>
        <strain evidence="11 12">DCY120</strain>
    </source>
</reference>
<comment type="caution">
    <text evidence="11">The sequence shown here is derived from an EMBL/GenBank/DDBJ whole genome shotgun (WGS) entry which is preliminary data.</text>
</comment>
<dbReference type="AlphaFoldDB" id="A0A850R4H0"/>
<evidence type="ECO:0000256" key="5">
    <source>
        <dbReference type="ARBA" id="ARBA00022777"/>
    </source>
</evidence>
<evidence type="ECO:0000256" key="4">
    <source>
        <dbReference type="ARBA" id="ARBA00022741"/>
    </source>
</evidence>
<comment type="catalytic activity">
    <reaction evidence="8">
        <text>D-tagatofuranose 6-phosphate + ATP = D-tagatofuranose 1,6-bisphosphate + ADP + H(+)</text>
        <dbReference type="Rhea" id="RHEA:12420"/>
        <dbReference type="ChEBI" id="CHEBI:15378"/>
        <dbReference type="ChEBI" id="CHEBI:30616"/>
        <dbReference type="ChEBI" id="CHEBI:58694"/>
        <dbReference type="ChEBI" id="CHEBI:58695"/>
        <dbReference type="ChEBI" id="CHEBI:456216"/>
        <dbReference type="EC" id="2.7.1.144"/>
    </reaction>
</comment>
<dbReference type="NCBIfam" id="TIGR03168">
    <property type="entry name" value="1-PFK"/>
    <property type="match status" value="1"/>
</dbReference>
<sequence>MIYTITVNPAIDYVLQLDQTLDLGAVNRAQNDVKLPGGKGVNVSRILQELGFDSTVWGFLGGATGKMFANLLQQHQLHTEFTPVQDDLRINVKIKADNEETEVNGQGPAITPAEKQAFLDQVKKIQKGDVIVMAGSLPRQLDNDFYLEIARMVTQQGAEFVIDTTGQALLDTLPLHPLVVKPNNHELADLFHTSFQDVSEIITAARKLLDLGAKHALVSMAGDGALLITPEHAFSCNAPKGTVQNSVGAGDSMIAGFVGTYMQTQDALESFHQGAACGSATAFSQDLATLDKIKTVYQQIMVTQLS</sequence>
<dbReference type="PIRSF" id="PIRSF000535">
    <property type="entry name" value="1PFK/6PFK/LacC"/>
    <property type="match status" value="1"/>
</dbReference>
<keyword evidence="6 8" id="KW-0067">ATP-binding</keyword>
<dbReference type="InterPro" id="IPR002173">
    <property type="entry name" value="Carboh/pur_kinase_PfkB_CS"/>
</dbReference>
<evidence type="ECO:0000313" key="11">
    <source>
        <dbReference type="EMBL" id="NVY95737.1"/>
    </source>
</evidence>
<comment type="similarity">
    <text evidence="1">Belongs to the carbohydrate kinase pfkB family.</text>
</comment>
<keyword evidence="4 8" id="KW-0547">Nucleotide-binding</keyword>
<dbReference type="GO" id="GO:0005988">
    <property type="term" value="P:lactose metabolic process"/>
    <property type="evidence" value="ECO:0007669"/>
    <property type="project" value="UniProtKB-KW"/>
</dbReference>
<keyword evidence="5 9" id="KW-0418">Kinase</keyword>
<evidence type="ECO:0000256" key="7">
    <source>
        <dbReference type="ARBA" id="ARBA00047745"/>
    </source>
</evidence>
<dbReference type="InterPro" id="IPR017583">
    <property type="entry name" value="Tagatose/fructose_Pkinase"/>
</dbReference>
<name>A0A850R4H0_9LACO</name>
<dbReference type="GO" id="GO:2001059">
    <property type="term" value="P:D-tagatose 6-phosphate catabolic process"/>
    <property type="evidence" value="ECO:0007669"/>
    <property type="project" value="UniProtKB-UniPathway"/>
</dbReference>
<dbReference type="CDD" id="cd01164">
    <property type="entry name" value="FruK_PfkB_like"/>
    <property type="match status" value="1"/>
</dbReference>
<dbReference type="SUPFAM" id="SSF53613">
    <property type="entry name" value="Ribokinase-like"/>
    <property type="match status" value="1"/>
</dbReference>
<dbReference type="GO" id="GO:0005829">
    <property type="term" value="C:cytosol"/>
    <property type="evidence" value="ECO:0007669"/>
    <property type="project" value="TreeGrafter"/>
</dbReference>
<dbReference type="PANTHER" id="PTHR46566">
    <property type="entry name" value="1-PHOSPHOFRUCTOKINASE-RELATED"/>
    <property type="match status" value="1"/>
</dbReference>
<evidence type="ECO:0000259" key="10">
    <source>
        <dbReference type="Pfam" id="PF00294"/>
    </source>
</evidence>
<dbReference type="GO" id="GO:0009024">
    <property type="term" value="F:tagatose-6-phosphate kinase activity"/>
    <property type="evidence" value="ECO:0007669"/>
    <property type="project" value="UniProtKB-EC"/>
</dbReference>
<dbReference type="Pfam" id="PF00294">
    <property type="entry name" value="PfkB"/>
    <property type="match status" value="1"/>
</dbReference>
<gene>
    <name evidence="11" type="primary">pfkB</name>
    <name evidence="11" type="ORF">HU830_00745</name>
</gene>
<dbReference type="Gene3D" id="3.40.1190.20">
    <property type="match status" value="1"/>
</dbReference>
<dbReference type="InterPro" id="IPR022463">
    <property type="entry name" value="1-PFruKinase"/>
</dbReference>
<feature type="domain" description="Carbohydrate kinase PfkB" evidence="10">
    <location>
        <begin position="11"/>
        <end position="285"/>
    </location>
</feature>
<dbReference type="PROSITE" id="PS00584">
    <property type="entry name" value="PFKB_KINASES_2"/>
    <property type="match status" value="1"/>
</dbReference>
<dbReference type="InterPro" id="IPR011611">
    <property type="entry name" value="PfkB_dom"/>
</dbReference>
<dbReference type="RefSeq" id="WP_176941908.1">
    <property type="nucleotide sequence ID" value="NZ_JABZEC010000001.1"/>
</dbReference>
<comment type="function">
    <text evidence="9">Catalyzes the ATP-dependent phosphorylation of fructose-l-phosphate to fructose-l,6-bisphosphate.</text>
</comment>
<evidence type="ECO:0000256" key="8">
    <source>
        <dbReference type="PIRNR" id="PIRNR000535"/>
    </source>
</evidence>
<evidence type="ECO:0000256" key="9">
    <source>
        <dbReference type="RuleBase" id="RU369061"/>
    </source>
</evidence>
<dbReference type="NCBIfam" id="TIGR03828">
    <property type="entry name" value="pfkB"/>
    <property type="match status" value="1"/>
</dbReference>
<evidence type="ECO:0000256" key="3">
    <source>
        <dbReference type="ARBA" id="ARBA00022736"/>
    </source>
</evidence>
<keyword evidence="12" id="KW-1185">Reference proteome</keyword>
<dbReference type="PROSITE" id="PS00583">
    <property type="entry name" value="PFKB_KINASES_1"/>
    <property type="match status" value="1"/>
</dbReference>
<dbReference type="FunFam" id="3.40.1190.20:FF:000001">
    <property type="entry name" value="Phosphofructokinase"/>
    <property type="match status" value="1"/>
</dbReference>
<organism evidence="11 12">
    <name type="scientific">Bombilactobacillus apium</name>
    <dbReference type="NCBI Taxonomy" id="2675299"/>
    <lineage>
        <taxon>Bacteria</taxon>
        <taxon>Bacillati</taxon>
        <taxon>Bacillota</taxon>
        <taxon>Bacilli</taxon>
        <taxon>Lactobacillales</taxon>
        <taxon>Lactobacillaceae</taxon>
        <taxon>Bombilactobacillus</taxon>
    </lineage>
</organism>
<evidence type="ECO:0000256" key="2">
    <source>
        <dbReference type="ARBA" id="ARBA00022679"/>
    </source>
</evidence>
<evidence type="ECO:0000256" key="1">
    <source>
        <dbReference type="ARBA" id="ARBA00005380"/>
    </source>
</evidence>
<dbReference type="GO" id="GO:0044281">
    <property type="term" value="P:small molecule metabolic process"/>
    <property type="evidence" value="ECO:0007669"/>
    <property type="project" value="UniProtKB-ARBA"/>
</dbReference>
<proteinExistence type="inferred from homology"/>
<dbReference type="GO" id="GO:0005524">
    <property type="term" value="F:ATP binding"/>
    <property type="evidence" value="ECO:0007669"/>
    <property type="project" value="UniProtKB-UniRule"/>
</dbReference>
<keyword evidence="2 8" id="KW-0808">Transferase</keyword>
<dbReference type="GO" id="GO:0016052">
    <property type="term" value="P:carbohydrate catabolic process"/>
    <property type="evidence" value="ECO:0007669"/>
    <property type="project" value="UniProtKB-ARBA"/>
</dbReference>
<comment type="similarity">
    <text evidence="8">Belongs to the carbohydrate kinase PfkB family. LacC subfamily.</text>
</comment>
<dbReference type="Proteomes" id="UP000563523">
    <property type="component" value="Unassembled WGS sequence"/>
</dbReference>
<dbReference type="EC" id="2.7.1.144" evidence="8"/>
<dbReference type="PANTHER" id="PTHR46566:SF1">
    <property type="entry name" value="1-PHOSPHOFRUCTOKINASE"/>
    <property type="match status" value="1"/>
</dbReference>
<evidence type="ECO:0000256" key="6">
    <source>
        <dbReference type="ARBA" id="ARBA00022840"/>
    </source>
</evidence>
<dbReference type="UniPathway" id="UPA00704">
    <property type="reaction ID" value="UER00715"/>
</dbReference>
<dbReference type="GO" id="GO:0008662">
    <property type="term" value="F:1-phosphofructokinase activity"/>
    <property type="evidence" value="ECO:0007669"/>
    <property type="project" value="UniProtKB-UniRule"/>
</dbReference>
<comment type="pathway">
    <text evidence="8">Carbohydrate metabolism; D-tagatose 6-phosphate degradation; D-glyceraldehyde 3-phosphate and glycerone phosphate from D-tagatose 6-phosphate: step 1/2.</text>
</comment>